<dbReference type="EMBL" id="JAINUG010000024">
    <property type="protein sequence ID" value="KAJ8411060.1"/>
    <property type="molecule type" value="Genomic_DNA"/>
</dbReference>
<feature type="compositionally biased region" description="Polar residues" evidence="1">
    <location>
        <begin position="40"/>
        <end position="53"/>
    </location>
</feature>
<comment type="caution">
    <text evidence="2">The sequence shown here is derived from an EMBL/GenBank/DDBJ whole genome shotgun (WGS) entry which is preliminary data.</text>
</comment>
<reference evidence="2" key="1">
    <citation type="journal article" date="2023" name="Science">
        <title>Genome structures resolve the early diversification of teleost fishes.</title>
        <authorList>
            <person name="Parey E."/>
            <person name="Louis A."/>
            <person name="Montfort J."/>
            <person name="Bouchez O."/>
            <person name="Roques C."/>
            <person name="Iampietro C."/>
            <person name="Lluch J."/>
            <person name="Castinel A."/>
            <person name="Donnadieu C."/>
            <person name="Desvignes T."/>
            <person name="Floi Bucao C."/>
            <person name="Jouanno E."/>
            <person name="Wen M."/>
            <person name="Mejri S."/>
            <person name="Dirks R."/>
            <person name="Jansen H."/>
            <person name="Henkel C."/>
            <person name="Chen W.J."/>
            <person name="Zahm M."/>
            <person name="Cabau C."/>
            <person name="Klopp C."/>
            <person name="Thompson A.W."/>
            <person name="Robinson-Rechavi M."/>
            <person name="Braasch I."/>
            <person name="Lecointre G."/>
            <person name="Bobe J."/>
            <person name="Postlethwait J.H."/>
            <person name="Berthelot C."/>
            <person name="Roest Crollius H."/>
            <person name="Guiguen Y."/>
        </authorList>
    </citation>
    <scope>NUCLEOTIDE SEQUENCE</scope>
    <source>
        <strain evidence="2">NC1722</strain>
    </source>
</reference>
<protein>
    <submittedName>
        <fullName evidence="2">Uncharacterized protein</fullName>
    </submittedName>
</protein>
<dbReference type="Proteomes" id="UP001221898">
    <property type="component" value="Unassembled WGS sequence"/>
</dbReference>
<sequence>MGDRWGWVSWCTGEREEEDIQGRLRLPAHLRSAAPDHWNANKQSEQANINTTHWPVMTRPKTDWGTVGCPRFGQEEETLISELFGCSLPPPPPPSLGL</sequence>
<evidence type="ECO:0000313" key="3">
    <source>
        <dbReference type="Proteomes" id="UP001221898"/>
    </source>
</evidence>
<feature type="region of interest" description="Disordered" evidence="1">
    <location>
        <begin position="36"/>
        <end position="60"/>
    </location>
</feature>
<proteinExistence type="predicted"/>
<dbReference type="AlphaFoldDB" id="A0AAD7WW03"/>
<gene>
    <name evidence="2" type="ORF">AAFF_G00180950</name>
</gene>
<organism evidence="2 3">
    <name type="scientific">Aldrovandia affinis</name>
    <dbReference type="NCBI Taxonomy" id="143900"/>
    <lineage>
        <taxon>Eukaryota</taxon>
        <taxon>Metazoa</taxon>
        <taxon>Chordata</taxon>
        <taxon>Craniata</taxon>
        <taxon>Vertebrata</taxon>
        <taxon>Euteleostomi</taxon>
        <taxon>Actinopterygii</taxon>
        <taxon>Neopterygii</taxon>
        <taxon>Teleostei</taxon>
        <taxon>Notacanthiformes</taxon>
        <taxon>Halosauridae</taxon>
        <taxon>Aldrovandia</taxon>
    </lineage>
</organism>
<keyword evidence="3" id="KW-1185">Reference proteome</keyword>
<name>A0AAD7WW03_9TELE</name>
<evidence type="ECO:0000313" key="2">
    <source>
        <dbReference type="EMBL" id="KAJ8411060.1"/>
    </source>
</evidence>
<accession>A0AAD7WW03</accession>
<evidence type="ECO:0000256" key="1">
    <source>
        <dbReference type="SAM" id="MobiDB-lite"/>
    </source>
</evidence>